<feature type="signal peptide" evidence="2">
    <location>
        <begin position="1"/>
        <end position="23"/>
    </location>
</feature>
<feature type="chain" id="PRO_5039061806" evidence="2">
    <location>
        <begin position="24"/>
        <end position="344"/>
    </location>
</feature>
<dbReference type="GO" id="GO:0030288">
    <property type="term" value="C:outer membrane-bounded periplasmic space"/>
    <property type="evidence" value="ECO:0007669"/>
    <property type="project" value="InterPro"/>
</dbReference>
<name>A0A238XE30_9ACTN</name>
<keyword evidence="3" id="KW-0675">Receptor</keyword>
<dbReference type="PANTHER" id="PTHR33376">
    <property type="match status" value="1"/>
</dbReference>
<evidence type="ECO:0000256" key="2">
    <source>
        <dbReference type="SAM" id="SignalP"/>
    </source>
</evidence>
<dbReference type="Gene3D" id="3.40.190.170">
    <property type="entry name" value="Bacterial extracellular solute-binding protein, family 7"/>
    <property type="match status" value="1"/>
</dbReference>
<dbReference type="InterPro" id="IPR038404">
    <property type="entry name" value="TRAP_DctP_sf"/>
</dbReference>
<dbReference type="RefSeq" id="WP_089336992.1">
    <property type="nucleotide sequence ID" value="NZ_FZNO01000013.1"/>
</dbReference>
<dbReference type="CDD" id="cd13671">
    <property type="entry name" value="PBP2_TRAP_SBP_like_3"/>
    <property type="match status" value="1"/>
</dbReference>
<keyword evidence="4" id="KW-1185">Reference proteome</keyword>
<gene>
    <name evidence="3" type="ORF">SAMN06272737_11337</name>
</gene>
<organism evidence="3 4">
    <name type="scientific">Blastococcus mobilis</name>
    <dbReference type="NCBI Taxonomy" id="1938746"/>
    <lineage>
        <taxon>Bacteria</taxon>
        <taxon>Bacillati</taxon>
        <taxon>Actinomycetota</taxon>
        <taxon>Actinomycetes</taxon>
        <taxon>Geodermatophilales</taxon>
        <taxon>Geodermatophilaceae</taxon>
        <taxon>Blastococcus</taxon>
    </lineage>
</organism>
<proteinExistence type="predicted"/>
<dbReference type="PANTHER" id="PTHR33376:SF2">
    <property type="entry name" value="DICARBOXYLATE-BINDING PERIPLASMIC PROTEIN"/>
    <property type="match status" value="1"/>
</dbReference>
<protein>
    <submittedName>
        <fullName evidence="3">Tripartite ATP-independent transporter solute receptor, DctP family</fullName>
    </submittedName>
</protein>
<dbReference type="AlphaFoldDB" id="A0A238XE30"/>
<accession>A0A238XE30</accession>
<dbReference type="GO" id="GO:0055085">
    <property type="term" value="P:transmembrane transport"/>
    <property type="evidence" value="ECO:0007669"/>
    <property type="project" value="InterPro"/>
</dbReference>
<dbReference type="NCBIfam" id="TIGR00787">
    <property type="entry name" value="dctP"/>
    <property type="match status" value="1"/>
</dbReference>
<evidence type="ECO:0000313" key="3">
    <source>
        <dbReference type="EMBL" id="SNR57197.1"/>
    </source>
</evidence>
<evidence type="ECO:0000256" key="1">
    <source>
        <dbReference type="ARBA" id="ARBA00022729"/>
    </source>
</evidence>
<reference evidence="3 4" key="1">
    <citation type="submission" date="2017-06" db="EMBL/GenBank/DDBJ databases">
        <authorList>
            <person name="Kim H.J."/>
            <person name="Triplett B.A."/>
        </authorList>
    </citation>
    <scope>NUCLEOTIDE SEQUENCE [LARGE SCALE GENOMIC DNA]</scope>
    <source>
        <strain evidence="3 4">DSM 44272</strain>
    </source>
</reference>
<dbReference type="EMBL" id="FZNO01000013">
    <property type="protein sequence ID" value="SNR57197.1"/>
    <property type="molecule type" value="Genomic_DNA"/>
</dbReference>
<dbReference type="PROSITE" id="PS51257">
    <property type="entry name" value="PROKAR_LIPOPROTEIN"/>
    <property type="match status" value="1"/>
</dbReference>
<dbReference type="InterPro" id="IPR004682">
    <property type="entry name" value="TRAP_DctP"/>
</dbReference>
<dbReference type="Pfam" id="PF03480">
    <property type="entry name" value="DctP"/>
    <property type="match status" value="1"/>
</dbReference>
<sequence>MRTTTTSLAGVLSAAALFLAACGGGEGAEASGGSGSGSEGGEGRALRLALNQTEQHPSYLALDSFGQRLSEATDDRWSIEVFANETLGAQAEALQLVSSGAVDMAIVSGTQLENLDEDFVVFNLPTVFDSVEQQMSVVNDPDVVGDLYSSLESSENITVVGGFTQGTRSVYTTDGPVETPEDLAGKKMRVQESDLHLSMMEAMGGSPTPLAFGEVYTALQSGVIDGAENNEVSYFTQKHHEVAPFYSRTNHLVGLDYLIINTGVLSEMSEEDRAAFDEEWTAAHEEHTQLWTEATEQAIADAEAAGATFSEVDTDAFNAVLEPLVDEFLTTDSQRALYDAARGN</sequence>
<dbReference type="Proteomes" id="UP000198403">
    <property type="component" value="Unassembled WGS sequence"/>
</dbReference>
<dbReference type="PIRSF" id="PIRSF006470">
    <property type="entry name" value="DctB"/>
    <property type="match status" value="1"/>
</dbReference>
<evidence type="ECO:0000313" key="4">
    <source>
        <dbReference type="Proteomes" id="UP000198403"/>
    </source>
</evidence>
<dbReference type="NCBIfam" id="NF037995">
    <property type="entry name" value="TRAP_S1"/>
    <property type="match status" value="1"/>
</dbReference>
<dbReference type="InterPro" id="IPR018389">
    <property type="entry name" value="DctP_fam"/>
</dbReference>
<keyword evidence="1 2" id="KW-0732">Signal</keyword>
<dbReference type="OrthoDB" id="9815946at2"/>
<dbReference type="GO" id="GO:0030246">
    <property type="term" value="F:carbohydrate binding"/>
    <property type="evidence" value="ECO:0007669"/>
    <property type="project" value="TreeGrafter"/>
</dbReference>